<reference evidence="3 4" key="1">
    <citation type="journal article" date="2015" name="Biotechnol. Biofuels">
        <title>Enhanced degradation of softwood versus hardwood by the white-rot fungus Pycnoporus coccineus.</title>
        <authorList>
            <person name="Couturier M."/>
            <person name="Navarro D."/>
            <person name="Chevret D."/>
            <person name="Henrissat B."/>
            <person name="Piumi F."/>
            <person name="Ruiz-Duenas F.J."/>
            <person name="Martinez A.T."/>
            <person name="Grigoriev I.V."/>
            <person name="Riley R."/>
            <person name="Lipzen A."/>
            <person name="Berrin J.G."/>
            <person name="Master E.R."/>
            <person name="Rosso M.N."/>
        </authorList>
    </citation>
    <scope>NUCLEOTIDE SEQUENCE [LARGE SCALE GENOMIC DNA]</scope>
    <source>
        <strain evidence="3 4">BRFM310</strain>
    </source>
</reference>
<feature type="region of interest" description="Disordered" evidence="1">
    <location>
        <begin position="774"/>
        <end position="802"/>
    </location>
</feature>
<feature type="region of interest" description="Disordered" evidence="1">
    <location>
        <begin position="591"/>
        <end position="610"/>
    </location>
</feature>
<dbReference type="AlphaFoldDB" id="A0A1Y2IGJ1"/>
<name>A0A1Y2IGJ1_TRAC3</name>
<dbReference type="Proteomes" id="UP000193067">
    <property type="component" value="Unassembled WGS sequence"/>
</dbReference>
<dbReference type="PANTHER" id="PTHR38248:SF2">
    <property type="entry name" value="FUNK1 11"/>
    <property type="match status" value="1"/>
</dbReference>
<dbReference type="OrthoDB" id="5592585at2759"/>
<dbReference type="Gene3D" id="1.10.510.10">
    <property type="entry name" value="Transferase(Phosphotransferase) domain 1"/>
    <property type="match status" value="1"/>
</dbReference>
<dbReference type="EMBL" id="KZ084120">
    <property type="protein sequence ID" value="OSD00269.1"/>
    <property type="molecule type" value="Genomic_DNA"/>
</dbReference>
<evidence type="ECO:0000313" key="4">
    <source>
        <dbReference type="Proteomes" id="UP000193067"/>
    </source>
</evidence>
<feature type="domain" description="Fungal-type protein kinase" evidence="2">
    <location>
        <begin position="298"/>
        <end position="526"/>
    </location>
</feature>
<protein>
    <recommendedName>
        <fullName evidence="2">Fungal-type protein kinase domain-containing protein</fullName>
    </recommendedName>
</protein>
<organism evidence="3 4">
    <name type="scientific">Trametes coccinea (strain BRFM310)</name>
    <name type="common">Pycnoporus coccineus</name>
    <dbReference type="NCBI Taxonomy" id="1353009"/>
    <lineage>
        <taxon>Eukaryota</taxon>
        <taxon>Fungi</taxon>
        <taxon>Dikarya</taxon>
        <taxon>Basidiomycota</taxon>
        <taxon>Agaricomycotina</taxon>
        <taxon>Agaricomycetes</taxon>
        <taxon>Polyporales</taxon>
        <taxon>Polyporaceae</taxon>
        <taxon>Trametes</taxon>
    </lineage>
</organism>
<dbReference type="InterPro" id="IPR011009">
    <property type="entry name" value="Kinase-like_dom_sf"/>
</dbReference>
<proteinExistence type="predicted"/>
<evidence type="ECO:0000313" key="3">
    <source>
        <dbReference type="EMBL" id="OSD00269.1"/>
    </source>
</evidence>
<dbReference type="PANTHER" id="PTHR38248">
    <property type="entry name" value="FUNK1 6"/>
    <property type="match status" value="1"/>
</dbReference>
<accession>A0A1Y2IGJ1</accession>
<dbReference type="InterPro" id="IPR040976">
    <property type="entry name" value="Pkinase_fungal"/>
</dbReference>
<keyword evidence="4" id="KW-1185">Reference proteome</keyword>
<evidence type="ECO:0000259" key="2">
    <source>
        <dbReference type="Pfam" id="PF17667"/>
    </source>
</evidence>
<sequence>MASKIVLLSLEHFMEQFVPAPVGEVEPLDLFLSTELNAIPQKVESHTYEQLIEAFNQTWLLPNDVAVSTPTKLDGDEDVASQQEIDAGLYSRHNAPHDCNRWSLIELSIECGIEPIQQDLFDDDSTMAEASSIMHEDVLRLIMCHAVLVFDNQHRTHHFTLLILGPEARIIRWDRSGLLATNMFDYTKNPEYLVRFLWRFSRMTPTQRGHDPTAERIIPGSADYELMHARAEHTMTAENGEVVGEHARVLFKKSLFSKALAQDRSQDPVVVEPAPLWRLRVPHSDGFREFLVGLPHTTAGSLTGRGTRTYVALDSADKSGPFVYLKDAWRVAHEGIEQEGTILAALNDDSGEGPVFGVPTLRCHGDVGDQVTLTQEVWKRLHPEAKPEACPLKTHRHYRLVVDEVCLPMRDFWSFSELVCLMGTCIKAHGQAYKRKGFLHGDISAGNVLILPKEEIVKGKVVRYRVGILADWEFAKNVEKPEDKDVPGQLNRAGTWQFASAMALDNPKKRILVEDDMESFFHLIFYFALRFLPHNCNDVGRYMEQYFNGHQKYLGALLGGQEKLASMKSGRLTTLRYTPLKFYVPRQHAPCGTVDTPPSSSKSPGEARRTVTNRHAARIPHPINKFFSAFLKRIHARYTLYYRTQDKARPAIKRNDIPEPVDPLIEANMVILRRMLDDFVGARKPKSSDIRAGAPSTHSGFSRMPPGPSTVQSPGVQDSSDVTNKEIAALAAELGDQQAMIRLIVKHLRGDGGWPAFVDRIPDQLPPYYKPGYDTALGTKRTADSAQLTADAPPSKRFRSAR</sequence>
<feature type="compositionally biased region" description="Polar residues" evidence="1">
    <location>
        <begin position="709"/>
        <end position="719"/>
    </location>
</feature>
<evidence type="ECO:0000256" key="1">
    <source>
        <dbReference type="SAM" id="MobiDB-lite"/>
    </source>
</evidence>
<gene>
    <name evidence="3" type="ORF">PYCCODRAFT_1414661</name>
</gene>
<feature type="region of interest" description="Disordered" evidence="1">
    <location>
        <begin position="685"/>
        <end position="719"/>
    </location>
</feature>
<dbReference type="STRING" id="1353009.A0A1Y2IGJ1"/>
<dbReference type="SUPFAM" id="SSF56112">
    <property type="entry name" value="Protein kinase-like (PK-like)"/>
    <property type="match status" value="1"/>
</dbReference>
<feature type="domain" description="Fungal-type protein kinase" evidence="2">
    <location>
        <begin position="134"/>
        <end position="226"/>
    </location>
</feature>
<dbReference type="Pfam" id="PF17667">
    <property type="entry name" value="Pkinase_fungal"/>
    <property type="match status" value="2"/>
</dbReference>